<evidence type="ECO:0000313" key="3">
    <source>
        <dbReference type="Proteomes" id="UP000020406"/>
    </source>
</evidence>
<dbReference type="RefSeq" id="WP_038270011.1">
    <property type="nucleotide sequence ID" value="NZ_CP053627.1"/>
</dbReference>
<dbReference type="AlphaFoldDB" id="Z9JNA7"/>
<dbReference type="KEGG" id="xtw:AB672_05100"/>
<reference evidence="2" key="2">
    <citation type="submission" date="2021-11" db="EMBL/GenBank/DDBJ databases">
        <title>Genome sequence of Xylella taiwanensis PLS432.</title>
        <authorList>
            <person name="Weng L.-W."/>
            <person name="Su C.-C."/>
            <person name="Tsai C.-W."/>
            <person name="Kuo C.-H."/>
        </authorList>
    </citation>
    <scope>NUCLEOTIDE SEQUENCE</scope>
    <source>
        <strain evidence="2">PLS432</strain>
    </source>
</reference>
<dbReference type="Proteomes" id="UP001430701">
    <property type="component" value="Unassembled WGS sequence"/>
</dbReference>
<evidence type="ECO:0000313" key="2">
    <source>
        <dbReference type="EMBL" id="MCD8473765.1"/>
    </source>
</evidence>
<organism evidence="1 3">
    <name type="scientific">Xylella taiwanensis</name>
    <dbReference type="NCBI Taxonomy" id="1444770"/>
    <lineage>
        <taxon>Bacteria</taxon>
        <taxon>Pseudomonadati</taxon>
        <taxon>Pseudomonadota</taxon>
        <taxon>Gammaproteobacteria</taxon>
        <taxon>Lysobacterales</taxon>
        <taxon>Lysobacteraceae</taxon>
        <taxon>Xylella</taxon>
    </lineage>
</organism>
<sequence length="152" mass="16993">MLLARDSFERMPLQTLSTSPATIAVTASTHLLIVTCTNSRFSYTLFTLKPTLTASLKSDKKPKKIRWAPAKQQDHASWVRIRAMTEQPVHHDWTHKTLVPIIKIAHLPTQPTCNFMEGITYHGHSWLQAIAATSLIRRSSSTSHPLIAASVV</sequence>
<protein>
    <submittedName>
        <fullName evidence="1">Uncharacterized protein</fullName>
    </submittedName>
</protein>
<name>Z9JNA7_9GAMM</name>
<proteinExistence type="predicted"/>
<dbReference type="Proteomes" id="UP000020406">
    <property type="component" value="Unassembled WGS sequence"/>
</dbReference>
<evidence type="ECO:0000313" key="1">
    <source>
        <dbReference type="EMBL" id="EWS79237.1"/>
    </source>
</evidence>
<reference evidence="1 3" key="1">
    <citation type="journal article" date="2014" name="Genome Announc.">
        <title>Draft Genome Sequence of Xylella fastidiosa Pear Leaf Scorch Strain in Taiwan.</title>
        <authorList>
            <person name="Su C.C."/>
            <person name="Deng W.L."/>
            <person name="Jan F.J."/>
            <person name="Chang C.J."/>
            <person name="Huang H."/>
            <person name="Chen J."/>
        </authorList>
    </citation>
    <scope>NUCLEOTIDE SEQUENCE [LARGE SCALE GENOMIC DNA]</scope>
    <source>
        <strain evidence="1 3">PLS229</strain>
    </source>
</reference>
<gene>
    <name evidence="1" type="ORF">AF72_01245</name>
    <name evidence="2" type="ORF">LPH55_09935</name>
</gene>
<keyword evidence="4" id="KW-1185">Reference proteome</keyword>
<dbReference type="EMBL" id="JDSQ01000002">
    <property type="protein sequence ID" value="EWS79237.1"/>
    <property type="molecule type" value="Genomic_DNA"/>
</dbReference>
<dbReference type="GeneID" id="68900660"/>
<evidence type="ECO:0000313" key="4">
    <source>
        <dbReference type="Proteomes" id="UP001430701"/>
    </source>
</evidence>
<dbReference type="EMBL" id="JAJPPU010000002">
    <property type="protein sequence ID" value="MCD8473765.1"/>
    <property type="molecule type" value="Genomic_DNA"/>
</dbReference>
<comment type="caution">
    <text evidence="1">The sequence shown here is derived from an EMBL/GenBank/DDBJ whole genome shotgun (WGS) entry which is preliminary data.</text>
</comment>
<accession>Z9JNA7</accession>